<dbReference type="InterPro" id="IPR000631">
    <property type="entry name" value="CARKD"/>
</dbReference>
<evidence type="ECO:0000259" key="7">
    <source>
        <dbReference type="PROSITE" id="PS51383"/>
    </source>
</evidence>
<keyword evidence="9" id="KW-1185">Reference proteome</keyword>
<dbReference type="GO" id="GO:0046496">
    <property type="term" value="P:nicotinamide nucleotide metabolic process"/>
    <property type="evidence" value="ECO:0007669"/>
    <property type="project" value="UniProtKB-UniRule"/>
</dbReference>
<keyword evidence="1 6" id="KW-0547">Nucleotide-binding</keyword>
<evidence type="ECO:0000256" key="6">
    <source>
        <dbReference type="HAMAP-Rule" id="MF_01965"/>
    </source>
</evidence>
<evidence type="ECO:0000256" key="4">
    <source>
        <dbReference type="ARBA" id="ARBA00023027"/>
    </source>
</evidence>
<dbReference type="GO" id="GO:0052856">
    <property type="term" value="F:NAD(P)HX epimerase activity"/>
    <property type="evidence" value="ECO:0007669"/>
    <property type="project" value="TreeGrafter"/>
</dbReference>
<keyword evidence="3 6" id="KW-0521">NADP</keyword>
<feature type="binding site" evidence="6">
    <location>
        <position position="154"/>
    </location>
    <ligand>
        <name>(6S)-NADPHX</name>
        <dbReference type="ChEBI" id="CHEBI:64076"/>
    </ligand>
</feature>
<dbReference type="RefSeq" id="WP_045922389.1">
    <property type="nucleotide sequence ID" value="NZ_JBHTHW010000003.1"/>
</dbReference>
<dbReference type="PROSITE" id="PS01050">
    <property type="entry name" value="YJEF_C_2"/>
    <property type="match status" value="1"/>
</dbReference>
<evidence type="ECO:0000256" key="5">
    <source>
        <dbReference type="ARBA" id="ARBA00023239"/>
    </source>
</evidence>
<feature type="domain" description="YjeF C-terminal" evidence="7">
    <location>
        <begin position="5"/>
        <end position="279"/>
    </location>
</feature>
<dbReference type="CDD" id="cd01171">
    <property type="entry name" value="YXKO-related"/>
    <property type="match status" value="1"/>
</dbReference>
<gene>
    <name evidence="6 8" type="primary">nnrD</name>
    <name evidence="8" type="ORF">JG29_05250</name>
</gene>
<feature type="binding site" evidence="6">
    <location>
        <position position="40"/>
    </location>
    <ligand>
        <name>(6S)-NADPHX</name>
        <dbReference type="ChEBI" id="CHEBI:64076"/>
    </ligand>
</feature>
<feature type="binding site" evidence="6">
    <location>
        <position position="101"/>
    </location>
    <ligand>
        <name>(6S)-NADPHX</name>
        <dbReference type="ChEBI" id="CHEBI:64076"/>
    </ligand>
</feature>
<dbReference type="HAMAP" id="MF_01965">
    <property type="entry name" value="NADHX_dehydratase"/>
    <property type="match status" value="1"/>
</dbReference>
<feature type="binding site" evidence="6">
    <location>
        <begin position="191"/>
        <end position="195"/>
    </location>
    <ligand>
        <name>AMP</name>
        <dbReference type="ChEBI" id="CHEBI:456215"/>
    </ligand>
</feature>
<name>A0A0F4KSQ1_9LACO</name>
<keyword evidence="4 6" id="KW-0520">NAD</keyword>
<dbReference type="PROSITE" id="PS51383">
    <property type="entry name" value="YJEF_C_3"/>
    <property type="match status" value="1"/>
</dbReference>
<evidence type="ECO:0000256" key="1">
    <source>
        <dbReference type="ARBA" id="ARBA00022741"/>
    </source>
</evidence>
<evidence type="ECO:0000256" key="2">
    <source>
        <dbReference type="ARBA" id="ARBA00022840"/>
    </source>
</evidence>
<evidence type="ECO:0000313" key="9">
    <source>
        <dbReference type="Proteomes" id="UP000033695"/>
    </source>
</evidence>
<dbReference type="EC" id="4.2.1.136" evidence="6"/>
<dbReference type="GO" id="GO:0110051">
    <property type="term" value="P:metabolite repair"/>
    <property type="evidence" value="ECO:0007669"/>
    <property type="project" value="TreeGrafter"/>
</dbReference>
<accession>A0A0F4KSQ1</accession>
<dbReference type="PATRIC" id="fig|1218508.4.peg.536"/>
<evidence type="ECO:0000313" key="8">
    <source>
        <dbReference type="EMBL" id="KJY49083.1"/>
    </source>
</evidence>
<proteinExistence type="inferred from homology"/>
<comment type="cofactor">
    <cofactor evidence="6">
        <name>Mg(2+)</name>
        <dbReference type="ChEBI" id="CHEBI:18420"/>
    </cofactor>
</comment>
<comment type="catalytic activity">
    <reaction evidence="6">
        <text>(6S)-NADHX + ADP = AMP + phosphate + NADH + H(+)</text>
        <dbReference type="Rhea" id="RHEA:32223"/>
        <dbReference type="ChEBI" id="CHEBI:15378"/>
        <dbReference type="ChEBI" id="CHEBI:43474"/>
        <dbReference type="ChEBI" id="CHEBI:57945"/>
        <dbReference type="ChEBI" id="CHEBI:64074"/>
        <dbReference type="ChEBI" id="CHEBI:456215"/>
        <dbReference type="ChEBI" id="CHEBI:456216"/>
        <dbReference type="EC" id="4.2.1.136"/>
    </reaction>
</comment>
<dbReference type="Pfam" id="PF01256">
    <property type="entry name" value="Carb_kinase"/>
    <property type="match status" value="1"/>
</dbReference>
<keyword evidence="5 6" id="KW-0456">Lyase</keyword>
<feature type="binding site" evidence="6">
    <location>
        <position position="221"/>
    </location>
    <ligand>
        <name>AMP</name>
        <dbReference type="ChEBI" id="CHEBI:456215"/>
    </ligand>
</feature>
<protein>
    <recommendedName>
        <fullName evidence="6">ADP-dependent (S)-NAD(P)H-hydrate dehydratase</fullName>
        <ecNumber evidence="6">4.2.1.136</ecNumber>
    </recommendedName>
    <alternativeName>
        <fullName evidence="6">ADP-dependent NAD(P)HX dehydratase</fullName>
    </alternativeName>
</protein>
<dbReference type="PANTHER" id="PTHR12592:SF0">
    <property type="entry name" value="ATP-DEPENDENT (S)-NAD(P)H-HYDRATE DEHYDRATASE"/>
    <property type="match status" value="1"/>
</dbReference>
<evidence type="ECO:0000256" key="3">
    <source>
        <dbReference type="ARBA" id="ARBA00022857"/>
    </source>
</evidence>
<dbReference type="EMBL" id="JXBZ01000005">
    <property type="protein sequence ID" value="KJY49083.1"/>
    <property type="molecule type" value="Genomic_DNA"/>
</dbReference>
<comment type="catalytic activity">
    <reaction evidence="6">
        <text>(6S)-NADPHX + ADP = AMP + phosphate + NADPH + H(+)</text>
        <dbReference type="Rhea" id="RHEA:32235"/>
        <dbReference type="ChEBI" id="CHEBI:15378"/>
        <dbReference type="ChEBI" id="CHEBI:43474"/>
        <dbReference type="ChEBI" id="CHEBI:57783"/>
        <dbReference type="ChEBI" id="CHEBI:64076"/>
        <dbReference type="ChEBI" id="CHEBI:456215"/>
        <dbReference type="ChEBI" id="CHEBI:456216"/>
        <dbReference type="EC" id="4.2.1.136"/>
    </reaction>
</comment>
<organism evidence="8 9">
    <name type="scientific">Bombilactobacillus mellis</name>
    <dbReference type="NCBI Taxonomy" id="1218508"/>
    <lineage>
        <taxon>Bacteria</taxon>
        <taxon>Bacillati</taxon>
        <taxon>Bacillota</taxon>
        <taxon>Bacilli</taxon>
        <taxon>Lactobacillales</taxon>
        <taxon>Lactobacillaceae</taxon>
        <taxon>Bombilactobacillus</taxon>
    </lineage>
</organism>
<dbReference type="NCBIfam" id="TIGR00196">
    <property type="entry name" value="yjeF_cterm"/>
    <property type="match status" value="1"/>
</dbReference>
<dbReference type="InterPro" id="IPR029056">
    <property type="entry name" value="Ribokinase-like"/>
</dbReference>
<dbReference type="Proteomes" id="UP000033695">
    <property type="component" value="Unassembled WGS sequence"/>
</dbReference>
<dbReference type="STRING" id="1218508.JG29_05250"/>
<reference evidence="8 9" key="1">
    <citation type="submission" date="2014-12" db="EMBL/GenBank/DDBJ databases">
        <title>Comparative genomics of the lactic acid bacteria isolated from the honey bee gut.</title>
        <authorList>
            <person name="Ellegaard K.M."/>
            <person name="Tamarit D."/>
            <person name="Javelind E."/>
            <person name="Olofsson T."/>
            <person name="Andersson S.G."/>
            <person name="Vasquez A."/>
        </authorList>
    </citation>
    <scope>NUCLEOTIDE SEQUENCE [LARGE SCALE GENOMIC DNA]</scope>
    <source>
        <strain evidence="8 9">Hon2</strain>
    </source>
</reference>
<dbReference type="Gene3D" id="3.40.1190.20">
    <property type="match status" value="1"/>
</dbReference>
<dbReference type="SUPFAM" id="SSF53613">
    <property type="entry name" value="Ribokinase-like"/>
    <property type="match status" value="1"/>
</dbReference>
<feature type="binding site" evidence="6">
    <location>
        <position position="222"/>
    </location>
    <ligand>
        <name>(6S)-NADPHX</name>
        <dbReference type="ChEBI" id="CHEBI:64076"/>
    </ligand>
</feature>
<dbReference type="GO" id="GO:0052855">
    <property type="term" value="F:ADP-dependent NAD(P)H-hydrate dehydratase activity"/>
    <property type="evidence" value="ECO:0007669"/>
    <property type="project" value="UniProtKB-UniRule"/>
</dbReference>
<dbReference type="HOGENOM" id="CLU_024853_2_1_9"/>
<keyword evidence="2 6" id="KW-0067">ATP-binding</keyword>
<sequence>MEKLTKNILSQVIQTRPQQSHKGTFGKVLLIAGSANFGGAAIMAATSAVYSGAGLVSVATDPSNFTSLHAQLPEAMVLNLNNFEQVFQLLPTVDVIAIGPGLETSAANSKLLMAVLNRIQEQQYLIIDASALNLIAHNKIDFTVCQAPVVLTPHVIEWQRLSGLNPPQQTFYNNQKVFSEIAPNQAALVLKGAPTHIYFNNDQNIYENTAGSPAMATGGMGDTLTGIIAGFLAQFSPWQDALLAAVFLHSYIAEQLAPKHYVVLPSMITPQLPFWMAKFAAQ</sequence>
<dbReference type="PANTHER" id="PTHR12592">
    <property type="entry name" value="ATP-DEPENDENT (S)-NAD(P)H-HYDRATE DEHYDRATASE FAMILY MEMBER"/>
    <property type="match status" value="1"/>
</dbReference>
<comment type="similarity">
    <text evidence="6">Belongs to the NnrD/CARKD family.</text>
</comment>
<comment type="function">
    <text evidence="6">Catalyzes the dehydration of the S-form of NAD(P)HX at the expense of ADP, which is converted to AMP. Together with NAD(P)HX epimerase, which catalyzes the epimerization of the S- and R-forms, the enzyme allows the repair of both epimers of NAD(P)HX, a damaged form of NAD(P)H that is a result of enzymatic or heat-dependent hydration.</text>
</comment>
<dbReference type="AlphaFoldDB" id="A0A0F4KSQ1"/>
<dbReference type="OrthoDB" id="9806925at2"/>
<dbReference type="InterPro" id="IPR017953">
    <property type="entry name" value="Carbohydrate_kinase_pred_CS"/>
</dbReference>
<comment type="caution">
    <text evidence="8">The sequence shown here is derived from an EMBL/GenBank/DDBJ whole genome shotgun (WGS) entry which is preliminary data.</text>
</comment>
<dbReference type="GO" id="GO:0005524">
    <property type="term" value="F:ATP binding"/>
    <property type="evidence" value="ECO:0007669"/>
    <property type="project" value="UniProtKB-KW"/>
</dbReference>
<comment type="subunit">
    <text evidence="6">Homotetramer.</text>
</comment>